<dbReference type="AlphaFoldDB" id="A0A271LU38"/>
<evidence type="ECO:0000313" key="1">
    <source>
        <dbReference type="EMBL" id="PAQ11584.1"/>
    </source>
</evidence>
<reference evidence="1 2" key="1">
    <citation type="submission" date="2017-08" db="EMBL/GenBank/DDBJ databases">
        <title>Mesorhizobium wenxinae sp. nov., a novel rhizobial species isolated from root nodules of chickpea (Cicer arietinum L.).</title>
        <authorList>
            <person name="Zhang J."/>
        </authorList>
    </citation>
    <scope>NUCLEOTIDE SEQUENCE [LARGE SCALE GENOMIC DNA]</scope>
    <source>
        <strain evidence="1 2">SDW018</strain>
    </source>
</reference>
<dbReference type="EMBL" id="NPKJ01000018">
    <property type="protein sequence ID" value="PAQ11584.1"/>
    <property type="molecule type" value="Genomic_DNA"/>
</dbReference>
<sequence length="100" mass="10460">MATLALTIAGVAGSTKLARAQDAVTGNIDILAADPGDFVIQLDKAGRCGSKYFHIQRTSGNFKETVALALTAFATNKVMVVFVTGCANDRNIISHGYAGR</sequence>
<evidence type="ECO:0000313" key="2">
    <source>
        <dbReference type="Proteomes" id="UP000216442"/>
    </source>
</evidence>
<gene>
    <name evidence="1" type="ORF">CIT26_03800</name>
</gene>
<protein>
    <submittedName>
        <fullName evidence="1">Uncharacterized protein</fullName>
    </submittedName>
</protein>
<dbReference type="Proteomes" id="UP000216442">
    <property type="component" value="Unassembled WGS sequence"/>
</dbReference>
<accession>A0A271LU38</accession>
<comment type="caution">
    <text evidence="1">The sequence shown here is derived from an EMBL/GenBank/DDBJ whole genome shotgun (WGS) entry which is preliminary data.</text>
</comment>
<keyword evidence="2" id="KW-1185">Reference proteome</keyword>
<proteinExistence type="predicted"/>
<name>A0A271LU38_9HYPH</name>
<organism evidence="1 2">
    <name type="scientific">Mesorhizobium temperatum</name>
    <dbReference type="NCBI Taxonomy" id="241416"/>
    <lineage>
        <taxon>Bacteria</taxon>
        <taxon>Pseudomonadati</taxon>
        <taxon>Pseudomonadota</taxon>
        <taxon>Alphaproteobacteria</taxon>
        <taxon>Hyphomicrobiales</taxon>
        <taxon>Phyllobacteriaceae</taxon>
        <taxon>Mesorhizobium</taxon>
    </lineage>
</organism>